<name>A0A8H4QPT1_9AGAR</name>
<organism evidence="2 3">
    <name type="scientific">Agrocybe pediades</name>
    <dbReference type="NCBI Taxonomy" id="84607"/>
    <lineage>
        <taxon>Eukaryota</taxon>
        <taxon>Fungi</taxon>
        <taxon>Dikarya</taxon>
        <taxon>Basidiomycota</taxon>
        <taxon>Agaricomycotina</taxon>
        <taxon>Agaricomycetes</taxon>
        <taxon>Agaricomycetidae</taxon>
        <taxon>Agaricales</taxon>
        <taxon>Agaricineae</taxon>
        <taxon>Strophariaceae</taxon>
        <taxon>Agrocybe</taxon>
    </lineage>
</organism>
<evidence type="ECO:0000313" key="3">
    <source>
        <dbReference type="Proteomes" id="UP000521872"/>
    </source>
</evidence>
<gene>
    <name evidence="2" type="ORF">D9613_007775</name>
</gene>
<reference evidence="2 3" key="1">
    <citation type="submission" date="2019-12" db="EMBL/GenBank/DDBJ databases">
        <authorList>
            <person name="Floudas D."/>
            <person name="Bentzer J."/>
            <person name="Ahren D."/>
            <person name="Johansson T."/>
            <person name="Persson P."/>
            <person name="Tunlid A."/>
        </authorList>
    </citation>
    <scope>NUCLEOTIDE SEQUENCE [LARGE SCALE GENOMIC DNA]</scope>
    <source>
        <strain evidence="2 3">CBS 102.39</strain>
    </source>
</reference>
<evidence type="ECO:0008006" key="4">
    <source>
        <dbReference type="Google" id="ProtNLM"/>
    </source>
</evidence>
<feature type="signal peptide" evidence="1">
    <location>
        <begin position="1"/>
        <end position="23"/>
    </location>
</feature>
<dbReference type="Gene3D" id="3.20.20.80">
    <property type="entry name" value="Glycosidases"/>
    <property type="match status" value="1"/>
</dbReference>
<dbReference type="AlphaFoldDB" id="A0A8H4QPT1"/>
<protein>
    <recommendedName>
        <fullName evidence="4">Glycoside hydrolase family 79 protein</fullName>
    </recommendedName>
</protein>
<dbReference type="InterPro" id="IPR052974">
    <property type="entry name" value="GH79_Enzymes"/>
</dbReference>
<dbReference type="PANTHER" id="PTHR36183">
    <property type="entry name" value="BETA-GLUCURONIDASE"/>
    <property type="match status" value="1"/>
</dbReference>
<dbReference type="SUPFAM" id="SSF51445">
    <property type="entry name" value="(Trans)glycosidases"/>
    <property type="match status" value="1"/>
</dbReference>
<accession>A0A8H4QPT1</accession>
<evidence type="ECO:0000313" key="2">
    <source>
        <dbReference type="EMBL" id="KAF4614197.1"/>
    </source>
</evidence>
<comment type="caution">
    <text evidence="2">The sequence shown here is derived from an EMBL/GenBank/DDBJ whole genome shotgun (WGS) entry which is preliminary data.</text>
</comment>
<feature type="chain" id="PRO_5034323939" description="Glycoside hydrolase family 79 protein" evidence="1">
    <location>
        <begin position="24"/>
        <end position="358"/>
    </location>
</feature>
<keyword evidence="1" id="KW-0732">Signal</keyword>
<dbReference type="Proteomes" id="UP000521872">
    <property type="component" value="Unassembled WGS sequence"/>
</dbReference>
<keyword evidence="3" id="KW-1185">Reference proteome</keyword>
<dbReference type="PANTHER" id="PTHR36183:SF2">
    <property type="entry name" value="BETA-GLUCURONIDASE C-TERMINAL DOMAIN-CONTAINING PROTEIN"/>
    <property type="match status" value="1"/>
</dbReference>
<sequence length="358" mass="38938">MTLMTMFTTLLLVLAAHLDAVLSLSTLKLSGPANLPNDASHALQPSLASFSIETGFFETFFGNATAPNQLSLNLLENLKARTGVPAEIRIGGITADSTYWDPGQKVALFNFIDSTGALRNTTLGPQFWKSVGLLPTDTKIVMNLDLHNLNYTGAFDMAKAALQGLPSGQLSAFEIGNEPDHYLSFTPQSYTSIWETWAKNISQSLHLQTPSFRVAATVEDPIWPYDTPGASSALDCVSALAAGSNKDHVVNSCSEHTYQYSVCDPPRTAVATLPNLVNHTRLAMYLDLWQPRIKSVRQQLGDHAFNIGEYNSVSCSGKDGVSNTFGQALWLLDTTLYAASLNVSRQAIWSGSLQTDWK</sequence>
<dbReference type="InterPro" id="IPR017853">
    <property type="entry name" value="GH"/>
</dbReference>
<dbReference type="EMBL" id="JAACJL010000045">
    <property type="protein sequence ID" value="KAF4614197.1"/>
    <property type="molecule type" value="Genomic_DNA"/>
</dbReference>
<proteinExistence type="predicted"/>
<evidence type="ECO:0000256" key="1">
    <source>
        <dbReference type="SAM" id="SignalP"/>
    </source>
</evidence>